<keyword evidence="2" id="KW-0808">Transferase</keyword>
<dbReference type="PANTHER" id="PTHR13693:SF3">
    <property type="entry name" value="LD36009P"/>
    <property type="match status" value="1"/>
</dbReference>
<dbReference type="EMBL" id="CP011509">
    <property type="protein sequence ID" value="AKJ01608.1"/>
    <property type="molecule type" value="Genomic_DNA"/>
</dbReference>
<evidence type="ECO:0000256" key="2">
    <source>
        <dbReference type="ARBA" id="ARBA00022679"/>
    </source>
</evidence>
<dbReference type="RefSeq" id="WP_053066431.1">
    <property type="nucleotide sequence ID" value="NZ_CP011509.1"/>
</dbReference>
<dbReference type="GO" id="GO:0016740">
    <property type="term" value="F:transferase activity"/>
    <property type="evidence" value="ECO:0007669"/>
    <property type="project" value="UniProtKB-KW"/>
</dbReference>
<dbReference type="InterPro" id="IPR015421">
    <property type="entry name" value="PyrdxlP-dep_Trfase_major"/>
</dbReference>
<reference evidence="4 6" key="1">
    <citation type="submission" date="2015-05" db="EMBL/GenBank/DDBJ databases">
        <title>Genome assembly of Archangium gephyra DSM 2261.</title>
        <authorList>
            <person name="Sharma G."/>
            <person name="Subramanian S."/>
        </authorList>
    </citation>
    <scope>NUCLEOTIDE SEQUENCE [LARGE SCALE GENOMIC DNA]</scope>
    <source>
        <strain evidence="4 6">DSM 2261</strain>
    </source>
</reference>
<dbReference type="KEGG" id="age:AA314_03234"/>
<dbReference type="Gene3D" id="3.90.1150.10">
    <property type="entry name" value="Aspartate Aminotransferase, domain 1"/>
    <property type="match status" value="1"/>
</dbReference>
<protein>
    <submittedName>
        <fullName evidence="4">8-amino-7-oxononanoate synthase</fullName>
    </submittedName>
</protein>
<dbReference type="Proteomes" id="UP000035579">
    <property type="component" value="Chromosome"/>
</dbReference>
<evidence type="ECO:0000313" key="6">
    <source>
        <dbReference type="Proteomes" id="UP000035579"/>
    </source>
</evidence>
<dbReference type="InterPro" id="IPR015424">
    <property type="entry name" value="PyrdxlP-dep_Trfase"/>
</dbReference>
<evidence type="ECO:0000313" key="4">
    <source>
        <dbReference type="EMBL" id="AKJ01608.1"/>
    </source>
</evidence>
<dbReference type="SUPFAM" id="SSF53383">
    <property type="entry name" value="PLP-dependent transferases"/>
    <property type="match status" value="1"/>
</dbReference>
<name>A0AAC8Q5T3_9BACT</name>
<keyword evidence="7" id="KW-1185">Reference proteome</keyword>
<sequence>MTSRDPYKQLIENKFQRYNALADLAAGDTMLYKVATEQKGRQVRVDGRWVTDFASCNYLGLDLHEEVIASIPEMLRKWGVHPSWSKAVMQPEPYLEMEARLAELIGVENVFVIPTATLIHHGLIPALTMKGSLVLVDRHAHNSVQTGCAIAKARGATIETFRHNDMEELEERLRQAGGEPSRLICVDGVYSPNGGFANVPALVALARKYDAILYIDDAHGFGIIGEDPSPEHPYGRKGNGIVQHLGQTYDNVIYVGALSKAYSSMAAFMSCPARLKDYLKLHIDTYVYSGPVPTAAFASTLAALEINRTHGDQIRRKLFHLTKRMVDGLRELGMAPDTTHYFPIVATPFGKDADAQKVAQLLMEEGIYVTLMLFPAIARNKGIIRATVTAENTEEEVEQFLRAMKRVRDRDGSLRGAA</sequence>
<reference evidence="5 7" key="2">
    <citation type="submission" date="2018-08" db="EMBL/GenBank/DDBJ databases">
        <title>Genomic Encyclopedia of Archaeal and Bacterial Type Strains, Phase II (KMG-II): from individual species to whole genera.</title>
        <authorList>
            <person name="Goeker M."/>
        </authorList>
    </citation>
    <scope>NUCLEOTIDE SEQUENCE [LARGE SCALE GENOMIC DNA]</scope>
    <source>
        <strain evidence="5 7">DSM 2261</strain>
    </source>
</reference>
<evidence type="ECO:0000259" key="3">
    <source>
        <dbReference type="Pfam" id="PF00155"/>
    </source>
</evidence>
<dbReference type="PANTHER" id="PTHR13693">
    <property type="entry name" value="CLASS II AMINOTRANSFERASE/8-AMINO-7-OXONONANOATE SYNTHASE"/>
    <property type="match status" value="1"/>
</dbReference>
<comment type="cofactor">
    <cofactor evidence="1">
        <name>pyridoxal 5'-phosphate</name>
        <dbReference type="ChEBI" id="CHEBI:597326"/>
    </cofactor>
</comment>
<dbReference type="InterPro" id="IPR050087">
    <property type="entry name" value="AON_synthase_class-II"/>
</dbReference>
<dbReference type="AlphaFoldDB" id="A0AAC8Q5T3"/>
<dbReference type="Proteomes" id="UP000256345">
    <property type="component" value="Unassembled WGS sequence"/>
</dbReference>
<proteinExistence type="predicted"/>
<organism evidence="4 6">
    <name type="scientific">Archangium gephyra</name>
    <dbReference type="NCBI Taxonomy" id="48"/>
    <lineage>
        <taxon>Bacteria</taxon>
        <taxon>Pseudomonadati</taxon>
        <taxon>Myxococcota</taxon>
        <taxon>Myxococcia</taxon>
        <taxon>Myxococcales</taxon>
        <taxon>Cystobacterineae</taxon>
        <taxon>Archangiaceae</taxon>
        <taxon>Archangium</taxon>
    </lineage>
</organism>
<evidence type="ECO:0000313" key="7">
    <source>
        <dbReference type="Proteomes" id="UP000256345"/>
    </source>
</evidence>
<feature type="domain" description="Aminotransferase class I/classII large" evidence="3">
    <location>
        <begin position="52"/>
        <end position="403"/>
    </location>
</feature>
<evidence type="ECO:0000256" key="1">
    <source>
        <dbReference type="ARBA" id="ARBA00001933"/>
    </source>
</evidence>
<accession>A0AAC8Q5T3</accession>
<dbReference type="EMBL" id="QUMU01000003">
    <property type="protein sequence ID" value="REG34425.1"/>
    <property type="molecule type" value="Genomic_DNA"/>
</dbReference>
<dbReference type="Gene3D" id="3.40.640.10">
    <property type="entry name" value="Type I PLP-dependent aspartate aminotransferase-like (Major domain)"/>
    <property type="match status" value="1"/>
</dbReference>
<dbReference type="InterPro" id="IPR004839">
    <property type="entry name" value="Aminotransferase_I/II_large"/>
</dbReference>
<gene>
    <name evidence="4" type="ORF">AA314_03234</name>
    <name evidence="5" type="ORF">ATI61_103325</name>
</gene>
<dbReference type="GO" id="GO:0030170">
    <property type="term" value="F:pyridoxal phosphate binding"/>
    <property type="evidence" value="ECO:0007669"/>
    <property type="project" value="InterPro"/>
</dbReference>
<evidence type="ECO:0000313" key="5">
    <source>
        <dbReference type="EMBL" id="REG34425.1"/>
    </source>
</evidence>
<dbReference type="InterPro" id="IPR015422">
    <property type="entry name" value="PyrdxlP-dep_Trfase_small"/>
</dbReference>
<dbReference type="Pfam" id="PF00155">
    <property type="entry name" value="Aminotran_1_2"/>
    <property type="match status" value="1"/>
</dbReference>